<accession>A0ABP5GF41</accession>
<proteinExistence type="predicted"/>
<evidence type="ECO:0000313" key="2">
    <source>
        <dbReference type="Proteomes" id="UP001500751"/>
    </source>
</evidence>
<dbReference type="EMBL" id="BAAAQN010000036">
    <property type="protein sequence ID" value="GAA2043978.1"/>
    <property type="molecule type" value="Genomic_DNA"/>
</dbReference>
<organism evidence="1 2">
    <name type="scientific">Catenulispora yoronensis</name>
    <dbReference type="NCBI Taxonomy" id="450799"/>
    <lineage>
        <taxon>Bacteria</taxon>
        <taxon>Bacillati</taxon>
        <taxon>Actinomycetota</taxon>
        <taxon>Actinomycetes</taxon>
        <taxon>Catenulisporales</taxon>
        <taxon>Catenulisporaceae</taxon>
        <taxon>Catenulispora</taxon>
    </lineage>
</organism>
<evidence type="ECO:0000313" key="1">
    <source>
        <dbReference type="EMBL" id="GAA2043978.1"/>
    </source>
</evidence>
<protein>
    <submittedName>
        <fullName evidence="1">Uncharacterized protein</fullName>
    </submittedName>
</protein>
<dbReference type="RefSeq" id="WP_344668485.1">
    <property type="nucleotide sequence ID" value="NZ_BAAAQN010000036.1"/>
</dbReference>
<keyword evidence="2" id="KW-1185">Reference proteome</keyword>
<name>A0ABP5GF41_9ACTN</name>
<comment type="caution">
    <text evidence="1">The sequence shown here is derived from an EMBL/GenBank/DDBJ whole genome shotgun (WGS) entry which is preliminary data.</text>
</comment>
<sequence>MSTVDTPTRPDPLAVFTELSVALTGFDRVELAGTGLIEQHYDTVLRLIGEREAGHLFQAAADALDADRGDPEGTALRTQVVENKRYGPVIINLIKLWYLGSWYPLPGSYADVNGSTADDVEHVVSAQAYREGLVWIAAGAHPMGAKAPGFGSWAEPPTIVVL</sequence>
<gene>
    <name evidence="1" type="ORF">GCM10009839_54250</name>
</gene>
<dbReference type="Proteomes" id="UP001500751">
    <property type="component" value="Unassembled WGS sequence"/>
</dbReference>
<reference evidence="2" key="1">
    <citation type="journal article" date="2019" name="Int. J. Syst. Evol. Microbiol.">
        <title>The Global Catalogue of Microorganisms (GCM) 10K type strain sequencing project: providing services to taxonomists for standard genome sequencing and annotation.</title>
        <authorList>
            <consortium name="The Broad Institute Genomics Platform"/>
            <consortium name="The Broad Institute Genome Sequencing Center for Infectious Disease"/>
            <person name="Wu L."/>
            <person name="Ma J."/>
        </authorList>
    </citation>
    <scope>NUCLEOTIDE SEQUENCE [LARGE SCALE GENOMIC DNA]</scope>
    <source>
        <strain evidence="2">JCM 16014</strain>
    </source>
</reference>